<proteinExistence type="predicted"/>
<organism evidence="1">
    <name type="scientific">Arundo donax</name>
    <name type="common">Giant reed</name>
    <name type="synonym">Donax arundinaceus</name>
    <dbReference type="NCBI Taxonomy" id="35708"/>
    <lineage>
        <taxon>Eukaryota</taxon>
        <taxon>Viridiplantae</taxon>
        <taxon>Streptophyta</taxon>
        <taxon>Embryophyta</taxon>
        <taxon>Tracheophyta</taxon>
        <taxon>Spermatophyta</taxon>
        <taxon>Magnoliopsida</taxon>
        <taxon>Liliopsida</taxon>
        <taxon>Poales</taxon>
        <taxon>Poaceae</taxon>
        <taxon>PACMAD clade</taxon>
        <taxon>Arundinoideae</taxon>
        <taxon>Arundineae</taxon>
        <taxon>Arundo</taxon>
    </lineage>
</organism>
<protein>
    <submittedName>
        <fullName evidence="1">Uncharacterized protein</fullName>
    </submittedName>
</protein>
<accession>A0A0A9G5A1</accession>
<evidence type="ECO:0000313" key="1">
    <source>
        <dbReference type="EMBL" id="JAE19662.1"/>
    </source>
</evidence>
<sequence>MDSQNSAHCPSWFSQFQLLLECVPCLLIYEQDLATKPCQLQQTFSLI</sequence>
<dbReference type="EMBL" id="GBRH01178234">
    <property type="protein sequence ID" value="JAE19662.1"/>
    <property type="molecule type" value="Transcribed_RNA"/>
</dbReference>
<reference evidence="1" key="1">
    <citation type="submission" date="2014-09" db="EMBL/GenBank/DDBJ databases">
        <authorList>
            <person name="Magalhaes I.L.F."/>
            <person name="Oliveira U."/>
            <person name="Santos F.R."/>
            <person name="Vidigal T.H.D.A."/>
            <person name="Brescovit A.D."/>
            <person name="Santos A.J."/>
        </authorList>
    </citation>
    <scope>NUCLEOTIDE SEQUENCE</scope>
    <source>
        <tissue evidence="1">Shoot tissue taken approximately 20 cm above the soil surface</tissue>
    </source>
</reference>
<reference evidence="1" key="2">
    <citation type="journal article" date="2015" name="Data Brief">
        <title>Shoot transcriptome of the giant reed, Arundo donax.</title>
        <authorList>
            <person name="Barrero R.A."/>
            <person name="Guerrero F.D."/>
            <person name="Moolhuijzen P."/>
            <person name="Goolsby J.A."/>
            <person name="Tidwell J."/>
            <person name="Bellgard S.E."/>
            <person name="Bellgard M.I."/>
        </authorList>
    </citation>
    <scope>NUCLEOTIDE SEQUENCE</scope>
    <source>
        <tissue evidence="1">Shoot tissue taken approximately 20 cm above the soil surface</tissue>
    </source>
</reference>
<name>A0A0A9G5A1_ARUDO</name>
<dbReference type="AlphaFoldDB" id="A0A0A9G5A1"/>